<accession>A0A3L8NXY3</accession>
<keyword evidence="2" id="KW-1185">Reference proteome</keyword>
<name>A0A3L8NXY3_9ACTN</name>
<dbReference type="EMBL" id="RDBE01000010">
    <property type="protein sequence ID" value="RLV47681.1"/>
    <property type="molecule type" value="Genomic_DNA"/>
</dbReference>
<proteinExistence type="predicted"/>
<dbReference type="Proteomes" id="UP000281708">
    <property type="component" value="Unassembled WGS sequence"/>
</dbReference>
<protein>
    <submittedName>
        <fullName evidence="1">Uncharacterized protein</fullName>
    </submittedName>
</protein>
<gene>
    <name evidence="1" type="ORF">D9V37_16120</name>
</gene>
<organism evidence="1 2">
    <name type="scientific">Nocardioides mangrovicus</name>
    <dbReference type="NCBI Taxonomy" id="2478913"/>
    <lineage>
        <taxon>Bacteria</taxon>
        <taxon>Bacillati</taxon>
        <taxon>Actinomycetota</taxon>
        <taxon>Actinomycetes</taxon>
        <taxon>Propionibacteriales</taxon>
        <taxon>Nocardioidaceae</taxon>
        <taxon>Nocardioides</taxon>
    </lineage>
</organism>
<comment type="caution">
    <text evidence="1">The sequence shown here is derived from an EMBL/GenBank/DDBJ whole genome shotgun (WGS) entry which is preliminary data.</text>
</comment>
<evidence type="ECO:0000313" key="2">
    <source>
        <dbReference type="Proteomes" id="UP000281708"/>
    </source>
</evidence>
<reference evidence="1 2" key="1">
    <citation type="submission" date="2018-10" db="EMBL/GenBank/DDBJ databases">
        <title>Marmoricola sp. 4Q3S-7 whole genome shotgun sequence.</title>
        <authorList>
            <person name="Li F."/>
        </authorList>
    </citation>
    <scope>NUCLEOTIDE SEQUENCE [LARGE SCALE GENOMIC DNA]</scope>
    <source>
        <strain evidence="1 2">4Q3S-7</strain>
    </source>
</reference>
<sequence length="296" mass="31520">MREELHPKLGTKARVQAFMDRGYRTDLSAASSIDESAAALDQHYGFSPANAEWEAYAQSRSGAVMVLQLPSDTDMDAVQDHLETLGYTRPGSDLGVWKGGVDLVASIDPTISPELQYVVVDAAKHLVLTSDNAGYAGRSARVLSGDADSLSGSSLPSLAGRSPEPAAAYLWRGGFACEDLSMSQADASDQRTADRLVRRAGGVDSLDGVVMGMRADRGLDVTLGFENDQQAKDNLRSRARLFVGPAVGRAGSYADDFRLTRSRTDGDAVLLTAKPRAKDGFVLSQVDDGPVLFATC</sequence>
<dbReference type="AlphaFoldDB" id="A0A3L8NXY3"/>
<evidence type="ECO:0000313" key="1">
    <source>
        <dbReference type="EMBL" id="RLV47681.1"/>
    </source>
</evidence>